<name>A0ABW2AIN1_9MICO</name>
<keyword evidence="1" id="KW-0812">Transmembrane</keyword>
<proteinExistence type="predicted"/>
<dbReference type="InterPro" id="IPR021215">
    <property type="entry name" value="DUF2752"/>
</dbReference>
<feature type="transmembrane region" description="Helical" evidence="1">
    <location>
        <begin position="134"/>
        <end position="151"/>
    </location>
</feature>
<feature type="transmembrane region" description="Helical" evidence="1">
    <location>
        <begin position="71"/>
        <end position="92"/>
    </location>
</feature>
<keyword evidence="1" id="KW-0472">Membrane</keyword>
<protein>
    <submittedName>
        <fullName evidence="2">DUF2752 domain-containing protein</fullName>
    </submittedName>
</protein>
<evidence type="ECO:0000256" key="1">
    <source>
        <dbReference type="SAM" id="Phobius"/>
    </source>
</evidence>
<dbReference type="RefSeq" id="WP_382403287.1">
    <property type="nucleotide sequence ID" value="NZ_JBHSWH010000001.1"/>
</dbReference>
<sequence>MTASAQPFLGRHRDRSTGYHACGHVIVMIGSVGDEETESDALPLGGVVLKSGAPEGVPAVSMRIDRSDQMLLLSITGVAGLVVAVMMAVFGLPPVDIHSPFHDAGIMDPLCGGTRAARLTAQGHLQAAWRYNPLGILATVTAALALARFLVGLATHRWIAVRCAWTPRRRRVAYAIAIAAMVVLEFRQQGRADLLMQRH</sequence>
<dbReference type="Pfam" id="PF10825">
    <property type="entry name" value="DUF2752"/>
    <property type="match status" value="1"/>
</dbReference>
<dbReference type="Proteomes" id="UP001596298">
    <property type="component" value="Unassembled WGS sequence"/>
</dbReference>
<accession>A0ABW2AIN1</accession>
<feature type="transmembrane region" description="Helical" evidence="1">
    <location>
        <begin position="172"/>
        <end position="190"/>
    </location>
</feature>
<comment type="caution">
    <text evidence="2">The sequence shown here is derived from an EMBL/GenBank/DDBJ whole genome shotgun (WGS) entry which is preliminary data.</text>
</comment>
<reference evidence="3" key="1">
    <citation type="journal article" date="2019" name="Int. J. Syst. Evol. Microbiol.">
        <title>The Global Catalogue of Microorganisms (GCM) 10K type strain sequencing project: providing services to taxonomists for standard genome sequencing and annotation.</title>
        <authorList>
            <consortium name="The Broad Institute Genomics Platform"/>
            <consortium name="The Broad Institute Genome Sequencing Center for Infectious Disease"/>
            <person name="Wu L."/>
            <person name="Ma J."/>
        </authorList>
    </citation>
    <scope>NUCLEOTIDE SEQUENCE [LARGE SCALE GENOMIC DNA]</scope>
    <source>
        <strain evidence="3">CCUG 58127</strain>
    </source>
</reference>
<dbReference type="EMBL" id="JBHSWH010000001">
    <property type="protein sequence ID" value="MFC6706607.1"/>
    <property type="molecule type" value="Genomic_DNA"/>
</dbReference>
<gene>
    <name evidence="2" type="ORF">ACFQDH_15415</name>
</gene>
<evidence type="ECO:0000313" key="3">
    <source>
        <dbReference type="Proteomes" id="UP001596298"/>
    </source>
</evidence>
<organism evidence="2 3">
    <name type="scientific">Flexivirga alba</name>
    <dbReference type="NCBI Taxonomy" id="702742"/>
    <lineage>
        <taxon>Bacteria</taxon>
        <taxon>Bacillati</taxon>
        <taxon>Actinomycetota</taxon>
        <taxon>Actinomycetes</taxon>
        <taxon>Micrococcales</taxon>
        <taxon>Dermacoccaceae</taxon>
        <taxon>Flexivirga</taxon>
    </lineage>
</organism>
<keyword evidence="1" id="KW-1133">Transmembrane helix</keyword>
<keyword evidence="3" id="KW-1185">Reference proteome</keyword>
<evidence type="ECO:0000313" key="2">
    <source>
        <dbReference type="EMBL" id="MFC6706607.1"/>
    </source>
</evidence>